<name>W6XTU2_COCC2</name>
<feature type="non-terminal residue" evidence="1">
    <location>
        <position position="1"/>
    </location>
</feature>
<dbReference type="Proteomes" id="UP000053841">
    <property type="component" value="Unassembled WGS sequence"/>
</dbReference>
<dbReference type="RefSeq" id="XP_007714633.1">
    <property type="nucleotide sequence ID" value="XM_007716443.1"/>
</dbReference>
<evidence type="ECO:0000313" key="2">
    <source>
        <dbReference type="Proteomes" id="UP000053841"/>
    </source>
</evidence>
<keyword evidence="2" id="KW-1185">Reference proteome</keyword>
<dbReference type="AlphaFoldDB" id="W6XTU2"/>
<protein>
    <submittedName>
        <fullName evidence="1">Uncharacterized protein</fullName>
    </submittedName>
</protein>
<organism evidence="1 2">
    <name type="scientific">Cochliobolus carbonum (strain 26-R-13)</name>
    <name type="common">Maize leaf spot fungus</name>
    <name type="synonym">Bipolaris zeicola</name>
    <dbReference type="NCBI Taxonomy" id="930089"/>
    <lineage>
        <taxon>Eukaryota</taxon>
        <taxon>Fungi</taxon>
        <taxon>Dikarya</taxon>
        <taxon>Ascomycota</taxon>
        <taxon>Pezizomycotina</taxon>
        <taxon>Dothideomycetes</taxon>
        <taxon>Pleosporomycetidae</taxon>
        <taxon>Pleosporales</taxon>
        <taxon>Pleosporineae</taxon>
        <taxon>Pleosporaceae</taxon>
        <taxon>Bipolaris</taxon>
    </lineage>
</organism>
<evidence type="ECO:0000313" key="1">
    <source>
        <dbReference type="EMBL" id="EUC31047.1"/>
    </source>
</evidence>
<sequence>GCCAVPVDGEGIPWAMGVVRLGRWYEAVVSENRGAESFGVGVRRDQGCFWATVGVGGRLLLGMLHSVRFQGGTDGIDGAFGTKNLWLDLEWFIKVGLHDRAVDVLDHSLFLP</sequence>
<dbReference type="KEGG" id="bze:COCCADRAFT_102261"/>
<gene>
    <name evidence="1" type="ORF">COCCADRAFT_102261</name>
</gene>
<dbReference type="HOGENOM" id="CLU_2151659_0_0_1"/>
<proteinExistence type="predicted"/>
<reference evidence="1 2" key="1">
    <citation type="journal article" date="2013" name="PLoS Genet.">
        <title>Comparative genome structure, secondary metabolite, and effector coding capacity across Cochliobolus pathogens.</title>
        <authorList>
            <person name="Condon B.J."/>
            <person name="Leng Y."/>
            <person name="Wu D."/>
            <person name="Bushley K.E."/>
            <person name="Ohm R.A."/>
            <person name="Otillar R."/>
            <person name="Martin J."/>
            <person name="Schackwitz W."/>
            <person name="Grimwood J."/>
            <person name="MohdZainudin N."/>
            <person name="Xue C."/>
            <person name="Wang R."/>
            <person name="Manning V.A."/>
            <person name="Dhillon B."/>
            <person name="Tu Z.J."/>
            <person name="Steffenson B.J."/>
            <person name="Salamov A."/>
            <person name="Sun H."/>
            <person name="Lowry S."/>
            <person name="LaButti K."/>
            <person name="Han J."/>
            <person name="Copeland A."/>
            <person name="Lindquist E."/>
            <person name="Barry K."/>
            <person name="Schmutz J."/>
            <person name="Baker S.E."/>
            <person name="Ciuffetti L.M."/>
            <person name="Grigoriev I.V."/>
            <person name="Zhong S."/>
            <person name="Turgeon B.G."/>
        </authorList>
    </citation>
    <scope>NUCLEOTIDE SEQUENCE [LARGE SCALE GENOMIC DNA]</scope>
    <source>
        <strain evidence="1 2">26-R-13</strain>
    </source>
</reference>
<dbReference type="EMBL" id="KI964677">
    <property type="protein sequence ID" value="EUC31047.1"/>
    <property type="molecule type" value="Genomic_DNA"/>
</dbReference>
<dbReference type="GeneID" id="19142524"/>
<accession>W6XTU2</accession>